<comment type="caution">
    <text evidence="1">The sequence shown here is derived from an EMBL/GenBank/DDBJ whole genome shotgun (WGS) entry which is preliminary data.</text>
</comment>
<keyword evidence="2" id="KW-1185">Reference proteome</keyword>
<gene>
    <name evidence="1" type="ORF">A4A49_33160</name>
</gene>
<evidence type="ECO:0000313" key="2">
    <source>
        <dbReference type="Proteomes" id="UP000187609"/>
    </source>
</evidence>
<accession>A0A314LIH6</accession>
<dbReference type="AlphaFoldDB" id="A0A314LIH6"/>
<organism evidence="1 2">
    <name type="scientific">Nicotiana attenuata</name>
    <name type="common">Coyote tobacco</name>
    <dbReference type="NCBI Taxonomy" id="49451"/>
    <lineage>
        <taxon>Eukaryota</taxon>
        <taxon>Viridiplantae</taxon>
        <taxon>Streptophyta</taxon>
        <taxon>Embryophyta</taxon>
        <taxon>Tracheophyta</taxon>
        <taxon>Spermatophyta</taxon>
        <taxon>Magnoliopsida</taxon>
        <taxon>eudicotyledons</taxon>
        <taxon>Gunneridae</taxon>
        <taxon>Pentapetalae</taxon>
        <taxon>asterids</taxon>
        <taxon>lamiids</taxon>
        <taxon>Solanales</taxon>
        <taxon>Solanaceae</taxon>
        <taxon>Nicotianoideae</taxon>
        <taxon>Nicotianeae</taxon>
        <taxon>Nicotiana</taxon>
    </lineage>
</organism>
<dbReference type="Gramene" id="OIT40394">
    <property type="protein sequence ID" value="OIT40394"/>
    <property type="gene ID" value="A4A49_33160"/>
</dbReference>
<protein>
    <submittedName>
        <fullName evidence="1">Uncharacterized protein</fullName>
    </submittedName>
</protein>
<evidence type="ECO:0000313" key="1">
    <source>
        <dbReference type="EMBL" id="OIT40394.1"/>
    </source>
</evidence>
<dbReference type="EMBL" id="MJEQ01000028">
    <property type="protein sequence ID" value="OIT40394.1"/>
    <property type="molecule type" value="Genomic_DNA"/>
</dbReference>
<name>A0A314LIH6_NICAT</name>
<reference evidence="1" key="1">
    <citation type="submission" date="2016-11" db="EMBL/GenBank/DDBJ databases">
        <title>The genome of Nicotiana attenuata.</title>
        <authorList>
            <person name="Xu S."/>
            <person name="Brockmoeller T."/>
            <person name="Gaquerel E."/>
            <person name="Navarro A."/>
            <person name="Kuhl H."/>
            <person name="Gase K."/>
            <person name="Ling Z."/>
            <person name="Zhou W."/>
            <person name="Kreitzer C."/>
            <person name="Stanke M."/>
            <person name="Tang H."/>
            <person name="Lyons E."/>
            <person name="Pandey P."/>
            <person name="Pandey S.P."/>
            <person name="Timmermann B."/>
            <person name="Baldwin I.T."/>
        </authorList>
    </citation>
    <scope>NUCLEOTIDE SEQUENCE [LARGE SCALE GENOMIC DNA]</scope>
    <source>
        <strain evidence="1">UT</strain>
    </source>
</reference>
<proteinExistence type="predicted"/>
<dbReference type="Proteomes" id="UP000187609">
    <property type="component" value="Unassembled WGS sequence"/>
</dbReference>
<sequence length="130" mass="12884">MELSSVCPVPAVASSCSSMGPTSSAPAPLLLASNATGKLDSGSDKGTFSCSSAISGHDDSLCDSSILKNIGQGDSGVGTGHTSDAVPPLPAISSVSSIALLPLHLSQVEDEDASLKLEVSHHGAGGRDRI</sequence>